<accession>L0RFE3</accession>
<organism evidence="1 2">
    <name type="scientific">Maridesulfovibrio hydrothermalis AM13 = DSM 14728</name>
    <dbReference type="NCBI Taxonomy" id="1121451"/>
    <lineage>
        <taxon>Bacteria</taxon>
        <taxon>Pseudomonadati</taxon>
        <taxon>Thermodesulfobacteriota</taxon>
        <taxon>Desulfovibrionia</taxon>
        <taxon>Desulfovibrionales</taxon>
        <taxon>Desulfovibrionaceae</taxon>
        <taxon>Maridesulfovibrio</taxon>
    </lineage>
</organism>
<dbReference type="KEGG" id="dhy:DESAM_23197"/>
<dbReference type="AlphaFoldDB" id="L0RFE3"/>
<keyword evidence="2" id="KW-1185">Reference proteome</keyword>
<sequence length="78" mass="8844">MESLRHRECFSKNKSRIRFLLRGAGTMFDLSGLYSFKSRRVYLTEKSATIDTESISSDWAVVGNDLTKAMSKFGKDNG</sequence>
<dbReference type="EMBL" id="FO203522">
    <property type="protein sequence ID" value="CCO25464.1"/>
    <property type="molecule type" value="Genomic_DNA"/>
</dbReference>
<dbReference type="HOGENOM" id="CLU_2616239_0_0_7"/>
<dbReference type="Proteomes" id="UP000010808">
    <property type="component" value="Chromosome"/>
</dbReference>
<reference evidence="1 2" key="1">
    <citation type="submission" date="2012-10" db="EMBL/GenBank/DDBJ databases">
        <authorList>
            <person name="Genoscope - CEA"/>
        </authorList>
    </citation>
    <scope>NUCLEOTIDE SEQUENCE [LARGE SCALE GENOMIC DNA]</scope>
    <source>
        <strain evidence="2">AM13 / DSM 14728</strain>
    </source>
</reference>
<dbReference type="STRING" id="1121451.DESAM_23197"/>
<evidence type="ECO:0000313" key="1">
    <source>
        <dbReference type="EMBL" id="CCO25464.1"/>
    </source>
</evidence>
<proteinExistence type="predicted"/>
<dbReference type="RefSeq" id="WP_015338061.1">
    <property type="nucleotide sequence ID" value="NC_020055.1"/>
</dbReference>
<gene>
    <name evidence="1" type="ORF">DESAM_23197</name>
</gene>
<evidence type="ECO:0000313" key="2">
    <source>
        <dbReference type="Proteomes" id="UP000010808"/>
    </source>
</evidence>
<protein>
    <submittedName>
        <fullName evidence="1">Uncharacterized protein</fullName>
    </submittedName>
</protein>
<name>L0RFE3_9BACT</name>